<keyword evidence="1" id="KW-0812">Transmembrane</keyword>
<accession>A0ABY7QAZ8</accession>
<feature type="transmembrane region" description="Helical" evidence="1">
    <location>
        <begin position="96"/>
        <end position="114"/>
    </location>
</feature>
<protein>
    <submittedName>
        <fullName evidence="2">Uncharacterized protein</fullName>
    </submittedName>
</protein>
<dbReference type="Proteomes" id="UP001212821">
    <property type="component" value="Chromosome"/>
</dbReference>
<keyword evidence="3" id="KW-1185">Reference proteome</keyword>
<name>A0ABY7QAZ8_9ACTN</name>
<organism evidence="2 3">
    <name type="scientific">Kitasatospora cathayae</name>
    <dbReference type="NCBI Taxonomy" id="3004092"/>
    <lineage>
        <taxon>Bacteria</taxon>
        <taxon>Bacillati</taxon>
        <taxon>Actinomycetota</taxon>
        <taxon>Actinomycetes</taxon>
        <taxon>Kitasatosporales</taxon>
        <taxon>Streptomycetaceae</taxon>
        <taxon>Kitasatospora</taxon>
    </lineage>
</organism>
<feature type="transmembrane region" description="Helical" evidence="1">
    <location>
        <begin position="7"/>
        <end position="28"/>
    </location>
</feature>
<sequence length="148" mass="15350">MAVVPASARWLAGVACAVFVVPLVLVAATYGVSLLLFLCVVGLLTAAVCAVPVFYRRQDRFRVACAAAGFTVAGVWLPLLVLALLTVLSLGGWASYLTYLLTPVAAITALIAAFQRARGTDRGRVAVVLAWSAAAASMAGWILLAGRS</sequence>
<evidence type="ECO:0000313" key="2">
    <source>
        <dbReference type="EMBL" id="WBP89409.1"/>
    </source>
</evidence>
<feature type="transmembrane region" description="Helical" evidence="1">
    <location>
        <begin position="126"/>
        <end position="144"/>
    </location>
</feature>
<reference evidence="3" key="1">
    <citation type="submission" date="2022-12" db="EMBL/GenBank/DDBJ databases">
        <authorList>
            <person name="Mo P."/>
        </authorList>
    </citation>
    <scope>NUCLEOTIDE SEQUENCE [LARGE SCALE GENOMIC DNA]</scope>
    <source>
        <strain evidence="3">HUAS 3-15</strain>
    </source>
</reference>
<gene>
    <name evidence="2" type="ORF">O1G21_28625</name>
</gene>
<feature type="transmembrane region" description="Helical" evidence="1">
    <location>
        <begin position="67"/>
        <end position="90"/>
    </location>
</feature>
<dbReference type="EMBL" id="CP115450">
    <property type="protein sequence ID" value="WBP89409.1"/>
    <property type="molecule type" value="Genomic_DNA"/>
</dbReference>
<proteinExistence type="predicted"/>
<feature type="transmembrane region" description="Helical" evidence="1">
    <location>
        <begin position="34"/>
        <end position="55"/>
    </location>
</feature>
<evidence type="ECO:0000256" key="1">
    <source>
        <dbReference type="SAM" id="Phobius"/>
    </source>
</evidence>
<evidence type="ECO:0000313" key="3">
    <source>
        <dbReference type="Proteomes" id="UP001212821"/>
    </source>
</evidence>
<dbReference type="RefSeq" id="WP_270147701.1">
    <property type="nucleotide sequence ID" value="NZ_CP115450.1"/>
</dbReference>
<keyword evidence="1" id="KW-1133">Transmembrane helix</keyword>
<keyword evidence="1" id="KW-0472">Membrane</keyword>